<dbReference type="PANTHER" id="PTHR12243">
    <property type="entry name" value="MADF DOMAIN TRANSCRIPTION FACTOR"/>
    <property type="match status" value="1"/>
</dbReference>
<evidence type="ECO:0000259" key="2">
    <source>
        <dbReference type="PROSITE" id="PS51029"/>
    </source>
</evidence>
<dbReference type="GeneID" id="111350428"/>
<dbReference type="Proteomes" id="UP000301870">
    <property type="component" value="Chromosome 11"/>
</dbReference>
<gene>
    <name evidence="4" type="primary">LOC111350428</name>
</gene>
<dbReference type="KEGG" id="sliu:111350428"/>
<feature type="compositionally biased region" description="Acidic residues" evidence="1">
    <location>
        <begin position="128"/>
        <end position="139"/>
    </location>
</feature>
<keyword evidence="3" id="KW-1185">Reference proteome</keyword>
<evidence type="ECO:0000313" key="3">
    <source>
        <dbReference type="Proteomes" id="UP000301870"/>
    </source>
</evidence>
<dbReference type="RefSeq" id="XP_022817777.1">
    <property type="nucleotide sequence ID" value="XM_022962009.1"/>
</dbReference>
<dbReference type="PANTHER" id="PTHR12243:SF60">
    <property type="entry name" value="SI:CH211-15D5.12-RELATED"/>
    <property type="match status" value="1"/>
</dbReference>
<dbReference type="GO" id="GO:0005634">
    <property type="term" value="C:nucleus"/>
    <property type="evidence" value="ECO:0007669"/>
    <property type="project" value="TreeGrafter"/>
</dbReference>
<feature type="domain" description="MADF" evidence="2">
    <location>
        <begin position="3"/>
        <end position="94"/>
    </location>
</feature>
<evidence type="ECO:0000256" key="1">
    <source>
        <dbReference type="SAM" id="MobiDB-lite"/>
    </source>
</evidence>
<feature type="region of interest" description="Disordered" evidence="1">
    <location>
        <begin position="121"/>
        <end position="143"/>
    </location>
</feature>
<dbReference type="InterPro" id="IPR006578">
    <property type="entry name" value="MADF-dom"/>
</dbReference>
<dbReference type="Pfam" id="PF10545">
    <property type="entry name" value="MADF_DNA_bdg"/>
    <property type="match status" value="1"/>
</dbReference>
<dbReference type="SMART" id="SM00595">
    <property type="entry name" value="MADF"/>
    <property type="match status" value="1"/>
</dbReference>
<name>A0A9J7DWX9_SPOLT</name>
<dbReference type="OrthoDB" id="7682111at2759"/>
<dbReference type="PROSITE" id="PS51029">
    <property type="entry name" value="MADF"/>
    <property type="match status" value="1"/>
</dbReference>
<protein>
    <submittedName>
        <fullName evidence="4">Uncharacterized protein LOC111350428</fullName>
    </submittedName>
</protein>
<proteinExistence type="predicted"/>
<dbReference type="AlphaFoldDB" id="A0A9J7DWX9"/>
<organism evidence="3 4">
    <name type="scientific">Spodoptera litura</name>
    <name type="common">Asian cotton leafworm</name>
    <dbReference type="NCBI Taxonomy" id="69820"/>
    <lineage>
        <taxon>Eukaryota</taxon>
        <taxon>Metazoa</taxon>
        <taxon>Ecdysozoa</taxon>
        <taxon>Arthropoda</taxon>
        <taxon>Hexapoda</taxon>
        <taxon>Insecta</taxon>
        <taxon>Pterygota</taxon>
        <taxon>Neoptera</taxon>
        <taxon>Endopterygota</taxon>
        <taxon>Lepidoptera</taxon>
        <taxon>Glossata</taxon>
        <taxon>Ditrysia</taxon>
        <taxon>Noctuoidea</taxon>
        <taxon>Noctuidae</taxon>
        <taxon>Amphipyrinae</taxon>
        <taxon>Spodoptera</taxon>
    </lineage>
</organism>
<dbReference type="GO" id="GO:0005667">
    <property type="term" value="C:transcription regulator complex"/>
    <property type="evidence" value="ECO:0007669"/>
    <property type="project" value="TreeGrafter"/>
</dbReference>
<dbReference type="GO" id="GO:0006357">
    <property type="term" value="P:regulation of transcription by RNA polymerase II"/>
    <property type="evidence" value="ECO:0007669"/>
    <property type="project" value="TreeGrafter"/>
</dbReference>
<dbReference type="InterPro" id="IPR039353">
    <property type="entry name" value="TF_Adf1"/>
</dbReference>
<reference evidence="4" key="1">
    <citation type="submission" date="2025-08" db="UniProtKB">
        <authorList>
            <consortium name="RefSeq"/>
        </authorList>
    </citation>
    <scope>IDENTIFICATION</scope>
    <source>
        <strain evidence="4">Ishihara</strain>
        <tissue evidence="4">Whole body</tissue>
    </source>
</reference>
<sequence length="258" mass="30404">MNELIEAVRKYQCLYDVKHQDYVNIRLKESIWTRIAKELNLKNGSEAKKSWEKLRNNHRDALRRQKKSKSKNETGAVNSWRYQEAMAFLIPHMARRTSNTKVHEYIFNDDSNSNTVENNFQNNASDTDMVESEDEESNEIPESQYTDTAAVQGYKRRRTENTLNNLLIKSIENHERRAVKRRQERERLIANTNNDVIISNVKNDALFHFFISMYETTKRLPPLSQHNIKTNIFSLVAQEESKNLVEYSPRPHSSHSQM</sequence>
<evidence type="ECO:0000313" key="4">
    <source>
        <dbReference type="RefSeq" id="XP_022817777.1"/>
    </source>
</evidence>
<accession>A0A9J7DWX9</accession>